<evidence type="ECO:0000313" key="2">
    <source>
        <dbReference type="EMBL" id="ACV10982.1"/>
    </source>
</evidence>
<dbReference type="STRING" id="519442.Huta_0797"/>
<dbReference type="KEGG" id="hut:Huta_0797"/>
<proteinExistence type="predicted"/>
<dbReference type="InterPro" id="IPR058336">
    <property type="entry name" value="VP3-like_halobact-type"/>
</dbReference>
<evidence type="ECO:0000256" key="1">
    <source>
        <dbReference type="SAM" id="Phobius"/>
    </source>
</evidence>
<feature type="transmembrane region" description="Helical" evidence="1">
    <location>
        <begin position="79"/>
        <end position="97"/>
    </location>
</feature>
<reference evidence="2 3" key="1">
    <citation type="journal article" date="2009" name="Stand. Genomic Sci.">
        <title>Complete genome sequence of Halorhabdus utahensis type strain (AX-2).</title>
        <authorList>
            <person name="Anderson I."/>
            <person name="Tindall B.J."/>
            <person name="Pomrenke H."/>
            <person name="Goker M."/>
            <person name="Lapidus A."/>
            <person name="Nolan M."/>
            <person name="Copeland A."/>
            <person name="Glavina Del Rio T."/>
            <person name="Chen F."/>
            <person name="Tice H."/>
            <person name="Cheng J.F."/>
            <person name="Lucas S."/>
            <person name="Chertkov O."/>
            <person name="Bruce D."/>
            <person name="Brettin T."/>
            <person name="Detter J.C."/>
            <person name="Han C."/>
            <person name="Goodwin L."/>
            <person name="Land M."/>
            <person name="Hauser L."/>
            <person name="Chang Y.J."/>
            <person name="Jeffries C.D."/>
            <person name="Pitluck S."/>
            <person name="Pati A."/>
            <person name="Mavromatis K."/>
            <person name="Ivanova N."/>
            <person name="Ovchinnikova G."/>
            <person name="Chen A."/>
            <person name="Palaniappan K."/>
            <person name="Chain P."/>
            <person name="Rohde M."/>
            <person name="Bristow J."/>
            <person name="Eisen J.A."/>
            <person name="Markowitz V."/>
            <person name="Hugenholtz P."/>
            <person name="Kyrpides N.C."/>
            <person name="Klenk H.P."/>
        </authorList>
    </citation>
    <scope>NUCLEOTIDE SEQUENCE [LARGE SCALE GENOMIC DNA]</scope>
    <source>
        <strain evidence="3">DSM 12940 / JCM 11049 / AX-2</strain>
    </source>
</reference>
<keyword evidence="1" id="KW-1133">Transmembrane helix</keyword>
<keyword evidence="1" id="KW-0812">Transmembrane</keyword>
<feature type="transmembrane region" description="Helical" evidence="1">
    <location>
        <begin position="103"/>
        <end position="126"/>
    </location>
</feature>
<feature type="transmembrane region" description="Helical" evidence="1">
    <location>
        <begin position="48"/>
        <end position="67"/>
    </location>
</feature>
<organism evidence="2 3">
    <name type="scientific">Halorhabdus utahensis (strain DSM 12940 / JCM 11049 / AX-2)</name>
    <dbReference type="NCBI Taxonomy" id="519442"/>
    <lineage>
        <taxon>Archaea</taxon>
        <taxon>Methanobacteriati</taxon>
        <taxon>Methanobacteriota</taxon>
        <taxon>Stenosarchaea group</taxon>
        <taxon>Halobacteria</taxon>
        <taxon>Halobacteriales</taxon>
        <taxon>Haloarculaceae</taxon>
        <taxon>Halorhabdus</taxon>
    </lineage>
</organism>
<accession>C7NU85</accession>
<dbReference type="RefSeq" id="WP_015788561.1">
    <property type="nucleotide sequence ID" value="NC_013158.1"/>
</dbReference>
<keyword evidence="1" id="KW-0472">Membrane</keyword>
<protein>
    <submittedName>
        <fullName evidence="2">Uncharacterized protein</fullName>
    </submittedName>
</protein>
<dbReference type="GeneID" id="8383069"/>
<dbReference type="AlphaFoldDB" id="C7NU85"/>
<dbReference type="EMBL" id="CP001687">
    <property type="protein sequence ID" value="ACV10982.1"/>
    <property type="molecule type" value="Genomic_DNA"/>
</dbReference>
<gene>
    <name evidence="2" type="ordered locus">Huta_0797</name>
</gene>
<sequence>MEKRIDLNDAFVSPFFVLASGVQAKLFELVLFGLDFSKSVMVIGSGPAAITISAAKIISILAIVVAIGTNKPDLDSMGAVQTWTAIATIGLVLAPPFSPMLEALIQSSAIAGIIALVVQSAGFYTLSYLG</sequence>
<keyword evidence="3" id="KW-1185">Reference proteome</keyword>
<dbReference type="Proteomes" id="UP000002071">
    <property type="component" value="Chromosome"/>
</dbReference>
<dbReference type="HOGENOM" id="CLU_1933213_0_0_2"/>
<evidence type="ECO:0000313" key="3">
    <source>
        <dbReference type="Proteomes" id="UP000002071"/>
    </source>
</evidence>
<name>C7NU85_HALUD</name>
<dbReference type="eggNOG" id="arCOG09098">
    <property type="taxonomic scope" value="Archaea"/>
</dbReference>
<dbReference type="Pfam" id="PF26064">
    <property type="entry name" value="DUF8023"/>
    <property type="match status" value="1"/>
</dbReference>